<dbReference type="SUPFAM" id="SSF54593">
    <property type="entry name" value="Glyoxalase/Bleomycin resistance protein/Dihydroxybiphenyl dioxygenase"/>
    <property type="match status" value="1"/>
</dbReference>
<dbReference type="PANTHER" id="PTHR40280:SF1">
    <property type="entry name" value="VOC DOMAIN-CONTAINING PROTEIN"/>
    <property type="match status" value="1"/>
</dbReference>
<dbReference type="InterPro" id="IPR029068">
    <property type="entry name" value="Glyas_Bleomycin-R_OHBP_Dase"/>
</dbReference>
<organism evidence="1 2">
    <name type="scientific">Rhodopila globiformis</name>
    <name type="common">Rhodopseudomonas globiformis</name>
    <dbReference type="NCBI Taxonomy" id="1071"/>
    <lineage>
        <taxon>Bacteria</taxon>
        <taxon>Pseudomonadati</taxon>
        <taxon>Pseudomonadota</taxon>
        <taxon>Alphaproteobacteria</taxon>
        <taxon>Acetobacterales</taxon>
        <taxon>Acetobacteraceae</taxon>
        <taxon>Rhodopila</taxon>
    </lineage>
</organism>
<comment type="caution">
    <text evidence="1">The sequence shown here is derived from an EMBL/GenBank/DDBJ whole genome shotgun (WGS) entry which is preliminary data.</text>
</comment>
<dbReference type="Proteomes" id="UP000239724">
    <property type="component" value="Unassembled WGS sequence"/>
</dbReference>
<name>A0A2S6MX09_RHOGL</name>
<reference evidence="1 2" key="1">
    <citation type="journal article" date="2018" name="Arch. Microbiol.">
        <title>New insights into the metabolic potential of the phototrophic purple bacterium Rhodopila globiformis DSM 161(T) from its draft genome sequence and evidence for a vanadium-dependent nitrogenase.</title>
        <authorList>
            <person name="Imhoff J.F."/>
            <person name="Rahn T."/>
            <person name="Kunzel S."/>
            <person name="Neulinger S.C."/>
        </authorList>
    </citation>
    <scope>NUCLEOTIDE SEQUENCE [LARGE SCALE GENOMIC DNA]</scope>
    <source>
        <strain evidence="1 2">DSM 161</strain>
    </source>
</reference>
<dbReference type="PANTHER" id="PTHR40280">
    <property type="entry name" value="BLR6907 PROTEIN"/>
    <property type="match status" value="1"/>
</dbReference>
<evidence type="ECO:0000313" key="2">
    <source>
        <dbReference type="Proteomes" id="UP000239724"/>
    </source>
</evidence>
<accession>A0A2S6MX09</accession>
<dbReference type="AlphaFoldDB" id="A0A2S6MX09"/>
<keyword evidence="2" id="KW-1185">Reference proteome</keyword>
<gene>
    <name evidence="1" type="ORF">CCS01_28670</name>
</gene>
<dbReference type="OrthoDB" id="7350023at2"/>
<evidence type="ECO:0000313" key="1">
    <source>
        <dbReference type="EMBL" id="PPQ26888.1"/>
    </source>
</evidence>
<dbReference type="EMBL" id="NHRY01000264">
    <property type="protein sequence ID" value="PPQ26888.1"/>
    <property type="molecule type" value="Genomic_DNA"/>
</dbReference>
<sequence length="290" mass="32809">MPQFDRSVEDVGNIVELGHVNVRVPDQGKAIAYYLMGLGLTRDPYLMTGLENMWVNVGRGQFHLPTRGTDVVRGTVGLVIPDREALLRRLGHAQKFLEGTKFSFRETEDAVETTCPWGNRMRVHEPDPARFGGMRLGMPYVEFDIPAGTDLGAIARFYVEILGGIAGVAKDERGPYAWASTSAESKVTFRETTAKLPEYDGHHIQITLADFSGPHRKLQERGLISEESDQHQYRFLDIVDVDSNKPLFRVEHETRSMRHPMFGRTYVNRNPEMTNRNFVPGYEVGLWALS</sequence>
<protein>
    <recommendedName>
        <fullName evidence="3">VOC domain-containing protein</fullName>
    </recommendedName>
</protein>
<proteinExistence type="predicted"/>
<evidence type="ECO:0008006" key="3">
    <source>
        <dbReference type="Google" id="ProtNLM"/>
    </source>
</evidence>